<dbReference type="EMBL" id="BGPR01264869">
    <property type="protein sequence ID" value="GBM82192.1"/>
    <property type="molecule type" value="Genomic_DNA"/>
</dbReference>
<protein>
    <submittedName>
        <fullName evidence="1">Uncharacterized protein</fullName>
    </submittedName>
</protein>
<dbReference type="AlphaFoldDB" id="A0A4Y2IZ94"/>
<gene>
    <name evidence="2" type="ORF">AVEN_156162_1</name>
    <name evidence="1" type="ORF">AVEN_249476_1</name>
</gene>
<reference evidence="1 3" key="1">
    <citation type="journal article" date="2019" name="Sci. Rep.">
        <title>Orb-weaving spider Araneus ventricosus genome elucidates the spidroin gene catalogue.</title>
        <authorList>
            <person name="Kono N."/>
            <person name="Nakamura H."/>
            <person name="Ohtoshi R."/>
            <person name="Moran D.A.P."/>
            <person name="Shinohara A."/>
            <person name="Yoshida Y."/>
            <person name="Fujiwara M."/>
            <person name="Mori M."/>
            <person name="Tomita M."/>
            <person name="Arakawa K."/>
        </authorList>
    </citation>
    <scope>NUCLEOTIDE SEQUENCE [LARGE SCALE GENOMIC DNA]</scope>
</reference>
<sequence length="105" mass="12265">MIPKRSVRNEEDGEPENVQFNVKIVQISEQKIVLIHKLMTIRELTIVNIVFSVLFCYLHSDINESRNHKRSHFTFNPQVPIVQSSEHDARSPALRVRSLNDEIFP</sequence>
<organism evidence="1 3">
    <name type="scientific">Araneus ventricosus</name>
    <name type="common">Orbweaver spider</name>
    <name type="synonym">Epeira ventricosa</name>
    <dbReference type="NCBI Taxonomy" id="182803"/>
    <lineage>
        <taxon>Eukaryota</taxon>
        <taxon>Metazoa</taxon>
        <taxon>Ecdysozoa</taxon>
        <taxon>Arthropoda</taxon>
        <taxon>Chelicerata</taxon>
        <taxon>Arachnida</taxon>
        <taxon>Araneae</taxon>
        <taxon>Araneomorphae</taxon>
        <taxon>Entelegynae</taxon>
        <taxon>Araneoidea</taxon>
        <taxon>Araneidae</taxon>
        <taxon>Araneus</taxon>
    </lineage>
</organism>
<name>A0A4Y2IZ94_ARAVE</name>
<keyword evidence="3" id="KW-1185">Reference proteome</keyword>
<evidence type="ECO:0000313" key="3">
    <source>
        <dbReference type="Proteomes" id="UP000499080"/>
    </source>
</evidence>
<accession>A0A4Y2IZ94</accession>
<evidence type="ECO:0000313" key="1">
    <source>
        <dbReference type="EMBL" id="GBM82192.1"/>
    </source>
</evidence>
<dbReference type="Proteomes" id="UP000499080">
    <property type="component" value="Unassembled WGS sequence"/>
</dbReference>
<dbReference type="EMBL" id="BGPR01264940">
    <property type="protein sequence ID" value="GBM82375.1"/>
    <property type="molecule type" value="Genomic_DNA"/>
</dbReference>
<comment type="caution">
    <text evidence="1">The sequence shown here is derived from an EMBL/GenBank/DDBJ whole genome shotgun (WGS) entry which is preliminary data.</text>
</comment>
<evidence type="ECO:0000313" key="2">
    <source>
        <dbReference type="EMBL" id="GBM82375.1"/>
    </source>
</evidence>
<proteinExistence type="predicted"/>